<feature type="domain" description="HAT C-terminal dimerisation" evidence="1">
    <location>
        <begin position="97"/>
        <end position="167"/>
    </location>
</feature>
<dbReference type="PANTHER" id="PTHR46880:SF5">
    <property type="entry name" value="DUF4371 DOMAIN-CONTAINING PROTEIN"/>
    <property type="match status" value="1"/>
</dbReference>
<accession>A0A8S4FC67</accession>
<dbReference type="GO" id="GO:0046983">
    <property type="term" value="F:protein dimerization activity"/>
    <property type="evidence" value="ECO:0007669"/>
    <property type="project" value="InterPro"/>
</dbReference>
<name>A0A8S4FC67_PLUXY</name>
<organism evidence="2 3">
    <name type="scientific">Plutella xylostella</name>
    <name type="common">Diamondback moth</name>
    <name type="synonym">Plutella maculipennis</name>
    <dbReference type="NCBI Taxonomy" id="51655"/>
    <lineage>
        <taxon>Eukaryota</taxon>
        <taxon>Metazoa</taxon>
        <taxon>Ecdysozoa</taxon>
        <taxon>Arthropoda</taxon>
        <taxon>Hexapoda</taxon>
        <taxon>Insecta</taxon>
        <taxon>Pterygota</taxon>
        <taxon>Neoptera</taxon>
        <taxon>Endopterygota</taxon>
        <taxon>Lepidoptera</taxon>
        <taxon>Glossata</taxon>
        <taxon>Ditrysia</taxon>
        <taxon>Yponomeutoidea</taxon>
        <taxon>Plutellidae</taxon>
        <taxon>Plutella</taxon>
    </lineage>
</organism>
<reference evidence="2" key="1">
    <citation type="submission" date="2020-11" db="EMBL/GenBank/DDBJ databases">
        <authorList>
            <person name="Whiteford S."/>
        </authorList>
    </citation>
    <scope>NUCLEOTIDE SEQUENCE</scope>
</reference>
<evidence type="ECO:0000259" key="1">
    <source>
        <dbReference type="Pfam" id="PF05699"/>
    </source>
</evidence>
<dbReference type="Pfam" id="PF05699">
    <property type="entry name" value="Dimer_Tnp_hAT"/>
    <property type="match status" value="1"/>
</dbReference>
<comment type="caution">
    <text evidence="2">The sequence shown here is derived from an EMBL/GenBank/DDBJ whole genome shotgun (WGS) entry which is preliminary data.</text>
</comment>
<dbReference type="InterPro" id="IPR008906">
    <property type="entry name" value="HATC_C_dom"/>
</dbReference>
<sequence>MSNPPPQADIKRVLVDCLSFYKETITQIKSRFDFSDPLFQIVSVVDPATSSNYSPQEISQVLDRFPFLKDGLDQNTLVKEWRDYCFLDTESIGISKDLPAAEYWFKIFNLKDITGHCKYNNLRKIMGLLLVLPFSNASVERVFSKLKRIKTESRTRLNTETLVSLMVSSAGVDDSGGILNFEPSRSMINSSFIN</sequence>
<dbReference type="Proteomes" id="UP000653454">
    <property type="component" value="Unassembled WGS sequence"/>
</dbReference>
<keyword evidence="3" id="KW-1185">Reference proteome</keyword>
<gene>
    <name evidence="2" type="ORF">PLXY2_LOCUS8239</name>
</gene>
<dbReference type="SUPFAM" id="SSF53098">
    <property type="entry name" value="Ribonuclease H-like"/>
    <property type="match status" value="1"/>
</dbReference>
<evidence type="ECO:0000313" key="3">
    <source>
        <dbReference type="Proteomes" id="UP000653454"/>
    </source>
</evidence>
<dbReference type="AlphaFoldDB" id="A0A8S4FC67"/>
<evidence type="ECO:0000313" key="2">
    <source>
        <dbReference type="EMBL" id="CAG9124575.1"/>
    </source>
</evidence>
<dbReference type="EMBL" id="CAJHNJ030000030">
    <property type="protein sequence ID" value="CAG9124575.1"/>
    <property type="molecule type" value="Genomic_DNA"/>
</dbReference>
<protein>
    <submittedName>
        <fullName evidence="2">(diamondback moth) hypothetical protein</fullName>
    </submittedName>
</protein>
<dbReference type="InterPro" id="IPR012337">
    <property type="entry name" value="RNaseH-like_sf"/>
</dbReference>
<proteinExistence type="predicted"/>
<dbReference type="PANTHER" id="PTHR46880">
    <property type="entry name" value="RAS-ASSOCIATING DOMAIN-CONTAINING PROTEIN"/>
    <property type="match status" value="1"/>
</dbReference>